<name>A0A286IFY8_9HYPH</name>
<feature type="domain" description="DUF6460" evidence="2">
    <location>
        <begin position="50"/>
        <end position="83"/>
    </location>
</feature>
<evidence type="ECO:0000313" key="4">
    <source>
        <dbReference type="Proteomes" id="UP000219465"/>
    </source>
</evidence>
<reference evidence="4" key="1">
    <citation type="submission" date="2017-08" db="EMBL/GenBank/DDBJ databases">
        <authorList>
            <person name="Varghese N."/>
            <person name="Submissions S."/>
        </authorList>
    </citation>
    <scope>NUCLEOTIDE SEQUENCE [LARGE SCALE GENOMIC DNA]</scope>
    <source>
        <strain evidence="4">KCTC 23107</strain>
    </source>
</reference>
<dbReference type="InterPro" id="IPR045594">
    <property type="entry name" value="DUF6460"/>
</dbReference>
<protein>
    <recommendedName>
        <fullName evidence="2">DUF6460 domain-containing protein</fullName>
    </recommendedName>
</protein>
<feature type="transmembrane region" description="Helical" evidence="1">
    <location>
        <begin position="59"/>
        <end position="81"/>
    </location>
</feature>
<keyword evidence="1" id="KW-1133">Transmembrane helix</keyword>
<sequence>MENGPIMLRLLSALVKIGLASLVTGAALSALNLSAAELLAEIGLTPEFVFGLMQEGAEWAIPNIVLGSMVIVPIWFVTYLLRPPRN</sequence>
<keyword evidence="4" id="KW-1185">Reference proteome</keyword>
<proteinExistence type="predicted"/>
<dbReference type="AlphaFoldDB" id="A0A286IFY8"/>
<dbReference type="EMBL" id="OCPC01000005">
    <property type="protein sequence ID" value="SOE18546.1"/>
    <property type="molecule type" value="Genomic_DNA"/>
</dbReference>
<gene>
    <name evidence="3" type="ORF">SAMN05877838_3474</name>
</gene>
<keyword evidence="1" id="KW-0812">Transmembrane</keyword>
<dbReference type="Pfam" id="PF20061">
    <property type="entry name" value="DUF6460"/>
    <property type="match status" value="1"/>
</dbReference>
<dbReference type="Proteomes" id="UP000219465">
    <property type="component" value="Unassembled WGS sequence"/>
</dbReference>
<keyword evidence="1" id="KW-0472">Membrane</keyword>
<organism evidence="3 4">
    <name type="scientific">Hoeflea halophila</name>
    <dbReference type="NCBI Taxonomy" id="714899"/>
    <lineage>
        <taxon>Bacteria</taxon>
        <taxon>Pseudomonadati</taxon>
        <taxon>Pseudomonadota</taxon>
        <taxon>Alphaproteobacteria</taxon>
        <taxon>Hyphomicrobiales</taxon>
        <taxon>Rhizobiaceae</taxon>
        <taxon>Hoeflea</taxon>
    </lineage>
</organism>
<evidence type="ECO:0000313" key="3">
    <source>
        <dbReference type="EMBL" id="SOE18546.1"/>
    </source>
</evidence>
<evidence type="ECO:0000256" key="1">
    <source>
        <dbReference type="SAM" id="Phobius"/>
    </source>
</evidence>
<evidence type="ECO:0000259" key="2">
    <source>
        <dbReference type="Pfam" id="PF20061"/>
    </source>
</evidence>
<accession>A0A286IFY8</accession>